<sequence length="91" mass="10331">MAAVMCYDPVKLNRFKRSREKGEGRNNEQVKKETVNWKKHEEEGGGETMKDIDEEKKGKRGEVYRLIYIRDAIGSNNGGVVKGNSLIIESS</sequence>
<name>A0AAV3Z3E6_9GAST</name>
<feature type="region of interest" description="Disordered" evidence="1">
    <location>
        <begin position="18"/>
        <end position="56"/>
    </location>
</feature>
<dbReference type="AlphaFoldDB" id="A0AAV3Z3E6"/>
<proteinExistence type="predicted"/>
<dbReference type="EMBL" id="BLXT01001916">
    <property type="protein sequence ID" value="GFN89139.1"/>
    <property type="molecule type" value="Genomic_DNA"/>
</dbReference>
<protein>
    <submittedName>
        <fullName evidence="2">Uncharacterized protein</fullName>
    </submittedName>
</protein>
<comment type="caution">
    <text evidence="2">The sequence shown here is derived from an EMBL/GenBank/DDBJ whole genome shotgun (WGS) entry which is preliminary data.</text>
</comment>
<feature type="compositionally biased region" description="Basic and acidic residues" evidence="1">
    <location>
        <begin position="20"/>
        <end position="56"/>
    </location>
</feature>
<organism evidence="2 3">
    <name type="scientific">Plakobranchus ocellatus</name>
    <dbReference type="NCBI Taxonomy" id="259542"/>
    <lineage>
        <taxon>Eukaryota</taxon>
        <taxon>Metazoa</taxon>
        <taxon>Spiralia</taxon>
        <taxon>Lophotrochozoa</taxon>
        <taxon>Mollusca</taxon>
        <taxon>Gastropoda</taxon>
        <taxon>Heterobranchia</taxon>
        <taxon>Euthyneura</taxon>
        <taxon>Panpulmonata</taxon>
        <taxon>Sacoglossa</taxon>
        <taxon>Placobranchoidea</taxon>
        <taxon>Plakobranchidae</taxon>
        <taxon>Plakobranchus</taxon>
    </lineage>
</organism>
<reference evidence="2 3" key="1">
    <citation type="journal article" date="2021" name="Elife">
        <title>Chloroplast acquisition without the gene transfer in kleptoplastic sea slugs, Plakobranchus ocellatus.</title>
        <authorList>
            <person name="Maeda T."/>
            <person name="Takahashi S."/>
            <person name="Yoshida T."/>
            <person name="Shimamura S."/>
            <person name="Takaki Y."/>
            <person name="Nagai Y."/>
            <person name="Toyoda A."/>
            <person name="Suzuki Y."/>
            <person name="Arimoto A."/>
            <person name="Ishii H."/>
            <person name="Satoh N."/>
            <person name="Nishiyama T."/>
            <person name="Hasebe M."/>
            <person name="Maruyama T."/>
            <person name="Minagawa J."/>
            <person name="Obokata J."/>
            <person name="Shigenobu S."/>
        </authorList>
    </citation>
    <scope>NUCLEOTIDE SEQUENCE [LARGE SCALE GENOMIC DNA]</scope>
</reference>
<keyword evidence="3" id="KW-1185">Reference proteome</keyword>
<gene>
    <name evidence="2" type="ORF">PoB_001564500</name>
</gene>
<evidence type="ECO:0000313" key="3">
    <source>
        <dbReference type="Proteomes" id="UP000735302"/>
    </source>
</evidence>
<evidence type="ECO:0000313" key="2">
    <source>
        <dbReference type="EMBL" id="GFN89139.1"/>
    </source>
</evidence>
<evidence type="ECO:0000256" key="1">
    <source>
        <dbReference type="SAM" id="MobiDB-lite"/>
    </source>
</evidence>
<dbReference type="Proteomes" id="UP000735302">
    <property type="component" value="Unassembled WGS sequence"/>
</dbReference>
<accession>A0AAV3Z3E6</accession>